<dbReference type="Pfam" id="PF08241">
    <property type="entry name" value="Methyltransf_11"/>
    <property type="match status" value="1"/>
</dbReference>
<dbReference type="InterPro" id="IPR029063">
    <property type="entry name" value="SAM-dependent_MTases_sf"/>
</dbReference>
<accession>A0A3A4JNT9</accession>
<dbReference type="Proteomes" id="UP000266677">
    <property type="component" value="Unassembled WGS sequence"/>
</dbReference>
<dbReference type="InterPro" id="IPR013216">
    <property type="entry name" value="Methyltransf_11"/>
</dbReference>
<evidence type="ECO:0000256" key="1">
    <source>
        <dbReference type="ARBA" id="ARBA00022679"/>
    </source>
</evidence>
<name>A0A3A4JNT9_9NOCA</name>
<dbReference type="OrthoDB" id="9810247at2"/>
<dbReference type="RefSeq" id="WP_120043695.1">
    <property type="nucleotide sequence ID" value="NZ_QZFU01000036.1"/>
</dbReference>
<evidence type="ECO:0000313" key="4">
    <source>
        <dbReference type="Proteomes" id="UP000266677"/>
    </source>
</evidence>
<dbReference type="Gene3D" id="3.40.50.150">
    <property type="entry name" value="Vaccinia Virus protein VP39"/>
    <property type="match status" value="1"/>
</dbReference>
<reference evidence="3 4" key="1">
    <citation type="submission" date="2018-09" db="EMBL/GenBank/DDBJ databases">
        <title>YIM PH21274 draft genome.</title>
        <authorList>
            <person name="Miao C."/>
        </authorList>
    </citation>
    <scope>NUCLEOTIDE SEQUENCE [LARGE SCALE GENOMIC DNA]</scope>
    <source>
        <strain evidence="3 4">YIM PH 21724</strain>
    </source>
</reference>
<evidence type="ECO:0000259" key="2">
    <source>
        <dbReference type="Pfam" id="PF08241"/>
    </source>
</evidence>
<gene>
    <name evidence="3" type="ORF">D5S18_25815</name>
</gene>
<evidence type="ECO:0000313" key="3">
    <source>
        <dbReference type="EMBL" id="RJO70638.1"/>
    </source>
</evidence>
<keyword evidence="3" id="KW-0489">Methyltransferase</keyword>
<dbReference type="GO" id="GO:0008757">
    <property type="term" value="F:S-adenosylmethionine-dependent methyltransferase activity"/>
    <property type="evidence" value="ECO:0007669"/>
    <property type="project" value="InterPro"/>
</dbReference>
<sequence>MSRKSEILSTDLDRKAFAYYDNKRNDPINLALGDLDGLYHHHFAVGDFDRTILELPDDQRDTAINEAIHAMETDQVELLTTALEPLTSTARVLDAGSGRGGTAFMLHRRFGCRVDGVNTSAYQIDFARTEAQRHGLDQVVSFHRRNMNDTGFPEETFDAIVTNETTMYVDPYTAFREFSRVLKPGGTYVLVSWCNNDTVAPHPTAEAMAIDENYHCHTHRRSTYLAALLNAGLVPYRVDDLTADAIPYWELRSWSTLATGVEEPYLTGYRNDHVNYLRIISHKRADYQPVPAVESATNAE</sequence>
<dbReference type="AlphaFoldDB" id="A0A3A4JNT9"/>
<protein>
    <submittedName>
        <fullName evidence="3">Class I SAM-dependent methyltransferase</fullName>
    </submittedName>
</protein>
<dbReference type="PANTHER" id="PTHR44068">
    <property type="entry name" value="ZGC:194242"/>
    <property type="match status" value="1"/>
</dbReference>
<dbReference type="InterPro" id="IPR050447">
    <property type="entry name" value="Erg6_SMT_methyltransf"/>
</dbReference>
<dbReference type="SUPFAM" id="SSF53335">
    <property type="entry name" value="S-adenosyl-L-methionine-dependent methyltransferases"/>
    <property type="match status" value="1"/>
</dbReference>
<comment type="caution">
    <text evidence="3">The sequence shown here is derived from an EMBL/GenBank/DDBJ whole genome shotgun (WGS) entry which is preliminary data.</text>
</comment>
<feature type="domain" description="Methyltransferase type 11" evidence="2">
    <location>
        <begin position="93"/>
        <end position="189"/>
    </location>
</feature>
<dbReference type="CDD" id="cd02440">
    <property type="entry name" value="AdoMet_MTases"/>
    <property type="match status" value="1"/>
</dbReference>
<keyword evidence="4" id="KW-1185">Reference proteome</keyword>
<dbReference type="PANTHER" id="PTHR44068:SF11">
    <property type="entry name" value="GERANYL DIPHOSPHATE 2-C-METHYLTRANSFERASE"/>
    <property type="match status" value="1"/>
</dbReference>
<organism evidence="3 4">
    <name type="scientific">Nocardia panacis</name>
    <dbReference type="NCBI Taxonomy" id="2340916"/>
    <lineage>
        <taxon>Bacteria</taxon>
        <taxon>Bacillati</taxon>
        <taxon>Actinomycetota</taxon>
        <taxon>Actinomycetes</taxon>
        <taxon>Mycobacteriales</taxon>
        <taxon>Nocardiaceae</taxon>
        <taxon>Nocardia</taxon>
    </lineage>
</organism>
<proteinExistence type="predicted"/>
<dbReference type="EMBL" id="QZFU01000036">
    <property type="protein sequence ID" value="RJO70638.1"/>
    <property type="molecule type" value="Genomic_DNA"/>
</dbReference>
<keyword evidence="1 3" id="KW-0808">Transferase</keyword>
<dbReference type="GO" id="GO:0032259">
    <property type="term" value="P:methylation"/>
    <property type="evidence" value="ECO:0007669"/>
    <property type="project" value="UniProtKB-KW"/>
</dbReference>